<sequence length="87" mass="9351">MQPITPPYMPPAEAPNPILTESDVVEPPLPPVTQVPSSTPGDDCIAMLPGSKTSTFSMLHVAPDMESALAALEEVPENKMLLELRNR</sequence>
<name>A0ACC1YPS1_MELAZ</name>
<reference evidence="1 2" key="1">
    <citation type="journal article" date="2023" name="Science">
        <title>Complex scaffold remodeling in plant triterpene biosynthesis.</title>
        <authorList>
            <person name="De La Pena R."/>
            <person name="Hodgson H."/>
            <person name="Liu J.C."/>
            <person name="Stephenson M.J."/>
            <person name="Martin A.C."/>
            <person name="Owen C."/>
            <person name="Harkess A."/>
            <person name="Leebens-Mack J."/>
            <person name="Jimenez L.E."/>
            <person name="Osbourn A."/>
            <person name="Sattely E.S."/>
        </authorList>
    </citation>
    <scope>NUCLEOTIDE SEQUENCE [LARGE SCALE GENOMIC DNA]</scope>
    <source>
        <strain evidence="2">cv. JPN11</strain>
        <tissue evidence="1">Leaf</tissue>
    </source>
</reference>
<comment type="caution">
    <text evidence="1">The sequence shown here is derived from an EMBL/GenBank/DDBJ whole genome shotgun (WGS) entry which is preliminary data.</text>
</comment>
<evidence type="ECO:0000313" key="2">
    <source>
        <dbReference type="Proteomes" id="UP001164539"/>
    </source>
</evidence>
<dbReference type="EMBL" id="CM051395">
    <property type="protein sequence ID" value="KAJ4725207.1"/>
    <property type="molecule type" value="Genomic_DNA"/>
</dbReference>
<accession>A0ACC1YPS1</accession>
<dbReference type="Proteomes" id="UP001164539">
    <property type="component" value="Chromosome 2"/>
</dbReference>
<protein>
    <submittedName>
        <fullName evidence="1">Glycerophosphodiester phosphodiesterase</fullName>
    </submittedName>
</protein>
<proteinExistence type="predicted"/>
<organism evidence="1 2">
    <name type="scientific">Melia azedarach</name>
    <name type="common">Chinaberry tree</name>
    <dbReference type="NCBI Taxonomy" id="155640"/>
    <lineage>
        <taxon>Eukaryota</taxon>
        <taxon>Viridiplantae</taxon>
        <taxon>Streptophyta</taxon>
        <taxon>Embryophyta</taxon>
        <taxon>Tracheophyta</taxon>
        <taxon>Spermatophyta</taxon>
        <taxon>Magnoliopsida</taxon>
        <taxon>eudicotyledons</taxon>
        <taxon>Gunneridae</taxon>
        <taxon>Pentapetalae</taxon>
        <taxon>rosids</taxon>
        <taxon>malvids</taxon>
        <taxon>Sapindales</taxon>
        <taxon>Meliaceae</taxon>
        <taxon>Melia</taxon>
    </lineage>
</organism>
<evidence type="ECO:0000313" key="1">
    <source>
        <dbReference type="EMBL" id="KAJ4725207.1"/>
    </source>
</evidence>
<keyword evidence="2" id="KW-1185">Reference proteome</keyword>
<gene>
    <name evidence="1" type="ORF">OWV82_004107</name>
</gene>